<evidence type="ECO:0000256" key="4">
    <source>
        <dbReference type="ARBA" id="ARBA00023235"/>
    </source>
</evidence>
<keyword evidence="2" id="KW-0846">Cobalamin</keyword>
<sequence length="215" mass="23240">VVSGAYRSSYTDKNLLDNVAKRVQSFEKKHGRRPRILVAKMGQDGHDRGAKVIASGLADLGFDVDVGPLFATPEEVAQQALDADVHIVGVSSQAGHSLLHCLILLLCLKRGEGGRGVNVKLFFKKFLFFFNSWTFDVTSRTDQKFKGLVCCCFFFCVLKIIETGGESILVVAGGVIPPKDYQALYDAGVTAIFGPGTVITKAAIDLVDAVDKKSL</sequence>
<dbReference type="Gene3D" id="3.40.50.280">
    <property type="entry name" value="Cobalamin-binding domain"/>
    <property type="match status" value="2"/>
</dbReference>
<dbReference type="Pfam" id="PF02310">
    <property type="entry name" value="B12-binding"/>
    <property type="match status" value="1"/>
</dbReference>
<dbReference type="NCBIfam" id="TIGR00640">
    <property type="entry name" value="acid_CoA_mut_C"/>
    <property type="match status" value="1"/>
</dbReference>
<dbReference type="Proteomes" id="UP000023152">
    <property type="component" value="Unassembled WGS sequence"/>
</dbReference>
<keyword evidence="4" id="KW-0413">Isomerase</keyword>
<keyword evidence="5" id="KW-0170">Cobalt</keyword>
<feature type="domain" description="B12-binding" evidence="6">
    <location>
        <begin position="33"/>
        <end position="98"/>
    </location>
</feature>
<dbReference type="EMBL" id="ASPP01009561">
    <property type="protein sequence ID" value="ETO23968.1"/>
    <property type="molecule type" value="Genomic_DNA"/>
</dbReference>
<dbReference type="SUPFAM" id="SSF52242">
    <property type="entry name" value="Cobalamin (vitamin B12)-binding domain"/>
    <property type="match status" value="2"/>
</dbReference>
<name>X6NDJ6_RETFI</name>
<evidence type="ECO:0000313" key="7">
    <source>
        <dbReference type="EMBL" id="ETO23968.1"/>
    </source>
</evidence>
<evidence type="ECO:0000256" key="1">
    <source>
        <dbReference type="ARBA" id="ARBA00001922"/>
    </source>
</evidence>
<gene>
    <name evidence="7" type="ORF">RFI_13192</name>
</gene>
<dbReference type="GO" id="GO:0016853">
    <property type="term" value="F:isomerase activity"/>
    <property type="evidence" value="ECO:0007669"/>
    <property type="project" value="UniProtKB-KW"/>
</dbReference>
<dbReference type="AlphaFoldDB" id="X6NDJ6"/>
<dbReference type="InterPro" id="IPR036724">
    <property type="entry name" value="Cobalamin-bd_sf"/>
</dbReference>
<proteinExistence type="predicted"/>
<keyword evidence="3" id="KW-0479">Metal-binding</keyword>
<organism evidence="7 8">
    <name type="scientific">Reticulomyxa filosa</name>
    <dbReference type="NCBI Taxonomy" id="46433"/>
    <lineage>
        <taxon>Eukaryota</taxon>
        <taxon>Sar</taxon>
        <taxon>Rhizaria</taxon>
        <taxon>Retaria</taxon>
        <taxon>Foraminifera</taxon>
        <taxon>Monothalamids</taxon>
        <taxon>Reticulomyxidae</taxon>
        <taxon>Reticulomyxa</taxon>
    </lineage>
</organism>
<evidence type="ECO:0000256" key="2">
    <source>
        <dbReference type="ARBA" id="ARBA00022628"/>
    </source>
</evidence>
<dbReference type="InterPro" id="IPR006158">
    <property type="entry name" value="Cobalamin-bd"/>
</dbReference>
<evidence type="ECO:0000256" key="3">
    <source>
        <dbReference type="ARBA" id="ARBA00022723"/>
    </source>
</evidence>
<comment type="caution">
    <text evidence="7">The sequence shown here is derived from an EMBL/GenBank/DDBJ whole genome shotgun (WGS) entry which is preliminary data.</text>
</comment>
<dbReference type="PANTHER" id="PTHR48101:SF4">
    <property type="entry name" value="METHYLMALONYL-COA MUTASE, MITOCHONDRIAL"/>
    <property type="match status" value="1"/>
</dbReference>
<dbReference type="PROSITE" id="PS51332">
    <property type="entry name" value="B12_BINDING"/>
    <property type="match status" value="1"/>
</dbReference>
<protein>
    <recommendedName>
        <fullName evidence="6">B12-binding domain-containing protein</fullName>
    </recommendedName>
</protein>
<dbReference type="PANTHER" id="PTHR48101">
    <property type="entry name" value="METHYLMALONYL-COA MUTASE, MITOCHONDRIAL-RELATED"/>
    <property type="match status" value="1"/>
</dbReference>
<reference evidence="7 8" key="1">
    <citation type="journal article" date="2013" name="Curr. Biol.">
        <title>The Genome of the Foraminiferan Reticulomyxa filosa.</title>
        <authorList>
            <person name="Glockner G."/>
            <person name="Hulsmann N."/>
            <person name="Schleicher M."/>
            <person name="Noegel A.A."/>
            <person name="Eichinger L."/>
            <person name="Gallinger C."/>
            <person name="Pawlowski J."/>
            <person name="Sierra R."/>
            <person name="Euteneuer U."/>
            <person name="Pillet L."/>
            <person name="Moustafa A."/>
            <person name="Platzer M."/>
            <person name="Groth M."/>
            <person name="Szafranski K."/>
            <person name="Schliwa M."/>
        </authorList>
    </citation>
    <scope>NUCLEOTIDE SEQUENCE [LARGE SCALE GENOMIC DNA]</scope>
</reference>
<evidence type="ECO:0000313" key="8">
    <source>
        <dbReference type="Proteomes" id="UP000023152"/>
    </source>
</evidence>
<evidence type="ECO:0000259" key="6">
    <source>
        <dbReference type="PROSITE" id="PS51332"/>
    </source>
</evidence>
<comment type="cofactor">
    <cofactor evidence="1">
        <name>adenosylcob(III)alamin</name>
        <dbReference type="ChEBI" id="CHEBI:18408"/>
    </cofactor>
</comment>
<dbReference type="GO" id="GO:0046872">
    <property type="term" value="F:metal ion binding"/>
    <property type="evidence" value="ECO:0007669"/>
    <property type="project" value="UniProtKB-KW"/>
</dbReference>
<dbReference type="InterPro" id="IPR006159">
    <property type="entry name" value="Acid_CoA_mut_C"/>
</dbReference>
<accession>X6NDJ6</accession>
<dbReference type="GO" id="GO:0031419">
    <property type="term" value="F:cobalamin binding"/>
    <property type="evidence" value="ECO:0007669"/>
    <property type="project" value="UniProtKB-KW"/>
</dbReference>
<feature type="non-terminal residue" evidence="7">
    <location>
        <position position="1"/>
    </location>
</feature>
<dbReference type="OrthoDB" id="198977at2759"/>
<keyword evidence="8" id="KW-1185">Reference proteome</keyword>
<evidence type="ECO:0000256" key="5">
    <source>
        <dbReference type="ARBA" id="ARBA00023285"/>
    </source>
</evidence>